<dbReference type="PROSITE" id="PS51257">
    <property type="entry name" value="PROKAR_LIPOPROTEIN"/>
    <property type="match status" value="1"/>
</dbReference>
<reference evidence="1 2" key="1">
    <citation type="submission" date="2020-02" db="EMBL/GenBank/DDBJ databases">
        <authorList>
            <person name="Criscuolo A."/>
        </authorList>
    </citation>
    <scope>NUCLEOTIDE SEQUENCE [LARGE SCALE GENOMIC DNA]</scope>
    <source>
        <strain evidence="1">CIP105534</strain>
    </source>
</reference>
<dbReference type="Pfam" id="PF14054">
    <property type="entry name" value="DUF4249"/>
    <property type="match status" value="1"/>
</dbReference>
<gene>
    <name evidence="1" type="ORF">FLA105534_00328</name>
</gene>
<dbReference type="InterPro" id="IPR025345">
    <property type="entry name" value="DUF4249"/>
</dbReference>
<keyword evidence="2" id="KW-1185">Reference proteome</keyword>
<proteinExistence type="predicted"/>
<dbReference type="AlphaFoldDB" id="A0A6J4G8V1"/>
<accession>A0A6J4G8V1</accession>
<evidence type="ECO:0008006" key="3">
    <source>
        <dbReference type="Google" id="ProtNLM"/>
    </source>
</evidence>
<dbReference type="EMBL" id="CADCSU010000027">
    <property type="protein sequence ID" value="CAA9194799.1"/>
    <property type="molecule type" value="Genomic_DNA"/>
</dbReference>
<dbReference type="Proteomes" id="UP000479938">
    <property type="component" value="Unassembled WGS sequence"/>
</dbReference>
<protein>
    <recommendedName>
        <fullName evidence="3">DUF4249 domain-containing protein</fullName>
    </recommendedName>
</protein>
<dbReference type="RefSeq" id="WP_173969110.1">
    <property type="nucleotide sequence ID" value="NZ_CADCSU010000027.1"/>
</dbReference>
<evidence type="ECO:0000313" key="2">
    <source>
        <dbReference type="Proteomes" id="UP000479938"/>
    </source>
</evidence>
<sequence length="279" mass="31640">MLSLKKYNLKSKAFTLFSLLFVLLFLSCDKVVELDLENGDPKIVIDAEIIWEKGTTGNEQTIKISRMAPYYSPTTPKVSGAQVRVENSKGDIFTFNESAPGLYKCTNFVPEIDMEYKLFVQVDGQTLTATEKLIPVPKVERIDQEFMADISGEDLIVVTFYYKDPADQVNYYLTDYKTDILPFPEYTSTSDEFVNGNEISEKFTDEDLKPGKVLDITHRGISKNFYNYMNLILEVTNSNPFAAVPGNIRGNIINTTDANNFALGYFRVCEANRMSYTVK</sequence>
<evidence type="ECO:0000313" key="1">
    <source>
        <dbReference type="EMBL" id="CAA9194799.1"/>
    </source>
</evidence>
<name>A0A6J4G8V1_9FLAO</name>
<organism evidence="1 2">
    <name type="scientific">Flavobacterium bizetiae</name>
    <dbReference type="NCBI Taxonomy" id="2704140"/>
    <lineage>
        <taxon>Bacteria</taxon>
        <taxon>Pseudomonadati</taxon>
        <taxon>Bacteroidota</taxon>
        <taxon>Flavobacteriia</taxon>
        <taxon>Flavobacteriales</taxon>
        <taxon>Flavobacteriaceae</taxon>
        <taxon>Flavobacterium</taxon>
    </lineage>
</organism>